<reference evidence="1 2" key="1">
    <citation type="journal article" date="2013" name="PLoS Pathog.">
        <title>Genomic analysis of the Kiwifruit pathogen Pseudomonas syringae pv. actinidiae provides insight into the origins of an emergent plant disease.</title>
        <authorList>
            <person name="McCann H.C."/>
            <person name="Rikkerink E.H."/>
            <person name="Bertels F."/>
            <person name="Fiers M."/>
            <person name="Lu A."/>
            <person name="Rees-George J."/>
            <person name="Andersen M.T."/>
            <person name="Gleave A.P."/>
            <person name="Haubold B."/>
            <person name="Wohlers M.W."/>
            <person name="Guttman D.S."/>
            <person name="Wang P.W."/>
            <person name="Straub C."/>
            <person name="Vanneste J.L."/>
            <person name="Rainey P.B."/>
            <person name="Templeton M.D."/>
        </authorList>
    </citation>
    <scope>NUCLEOTIDE SEQUENCE [LARGE SCALE GENOMIC DNA]</scope>
    <source>
        <strain evidence="1 2">ICMP 19096</strain>
    </source>
</reference>
<sequence>MQFKTVSMLVFGRQRNNGCRATGHSGFADGFNVVPSGKSFEIEGARSSNSRAGNTRFERATDALGEATQPYSFLCRTIKLQQTLLGRTIRDAVPDPMGRKTTVAFVNKGALIALLLINLRKTVYGVLRIISLNREGKPSAKQ</sequence>
<accession>A0A656JYZ6</accession>
<gene>
    <name evidence="1" type="ORF">A245_14545</name>
</gene>
<evidence type="ECO:0000313" key="1">
    <source>
        <dbReference type="EMBL" id="EPN61630.1"/>
    </source>
</evidence>
<dbReference type="EMBL" id="AOKF01001226">
    <property type="protein sequence ID" value="EPN61630.1"/>
    <property type="molecule type" value="Genomic_DNA"/>
</dbReference>
<proteinExistence type="predicted"/>
<dbReference type="Proteomes" id="UP000018849">
    <property type="component" value="Unassembled WGS sequence"/>
</dbReference>
<evidence type="ECO:0000313" key="2">
    <source>
        <dbReference type="Proteomes" id="UP000018849"/>
    </source>
</evidence>
<organism evidence="1 2">
    <name type="scientific">Pseudomonas syringae pv. actinidiae ICMP 19096</name>
    <dbReference type="NCBI Taxonomy" id="1194405"/>
    <lineage>
        <taxon>Bacteria</taxon>
        <taxon>Pseudomonadati</taxon>
        <taxon>Pseudomonadota</taxon>
        <taxon>Gammaproteobacteria</taxon>
        <taxon>Pseudomonadales</taxon>
        <taxon>Pseudomonadaceae</taxon>
        <taxon>Pseudomonas</taxon>
        <taxon>Pseudomonas syringae</taxon>
    </lineage>
</organism>
<name>A0A656JYZ6_PSESF</name>
<dbReference type="AlphaFoldDB" id="A0A656JYZ6"/>
<comment type="caution">
    <text evidence="1">The sequence shown here is derived from an EMBL/GenBank/DDBJ whole genome shotgun (WGS) entry which is preliminary data.</text>
</comment>
<protein>
    <submittedName>
        <fullName evidence="1">Uncharacterized protein</fullName>
    </submittedName>
</protein>